<keyword evidence="2" id="KW-0238">DNA-binding</keyword>
<dbReference type="PANTHER" id="PTHR47894:SF4">
    <property type="entry name" value="HTH-TYPE TRANSCRIPTIONAL REGULATOR GADX"/>
    <property type="match status" value="1"/>
</dbReference>
<dbReference type="GO" id="GO:0003700">
    <property type="term" value="F:DNA-binding transcription factor activity"/>
    <property type="evidence" value="ECO:0007669"/>
    <property type="project" value="InterPro"/>
</dbReference>
<proteinExistence type="predicted"/>
<dbReference type="PROSITE" id="PS01124">
    <property type="entry name" value="HTH_ARAC_FAMILY_2"/>
    <property type="match status" value="1"/>
</dbReference>
<evidence type="ECO:0000313" key="6">
    <source>
        <dbReference type="Proteomes" id="UP000000448"/>
    </source>
</evidence>
<dbReference type="KEGG" id="nam:NAMH_1568"/>
<gene>
    <name evidence="5" type="ordered locus">NAMH_1568</name>
</gene>
<accession>B9L6G8</accession>
<evidence type="ECO:0000313" key="5">
    <source>
        <dbReference type="EMBL" id="ACM92263.1"/>
    </source>
</evidence>
<keyword evidence="6" id="KW-1185">Reference proteome</keyword>
<dbReference type="Proteomes" id="UP000000448">
    <property type="component" value="Chromosome"/>
</dbReference>
<organism evidence="5 6">
    <name type="scientific">Nautilia profundicola (strain ATCC BAA-1463 / DSM 18972 / AmH)</name>
    <dbReference type="NCBI Taxonomy" id="598659"/>
    <lineage>
        <taxon>Bacteria</taxon>
        <taxon>Pseudomonadati</taxon>
        <taxon>Campylobacterota</taxon>
        <taxon>Epsilonproteobacteria</taxon>
        <taxon>Nautiliales</taxon>
        <taxon>Nautiliaceae</taxon>
        <taxon>Nautilia</taxon>
    </lineage>
</organism>
<dbReference type="EMBL" id="CP001279">
    <property type="protein sequence ID" value="ACM92263.1"/>
    <property type="molecule type" value="Genomic_DNA"/>
</dbReference>
<dbReference type="Pfam" id="PF12833">
    <property type="entry name" value="HTH_18"/>
    <property type="match status" value="1"/>
</dbReference>
<dbReference type="SMART" id="SM00342">
    <property type="entry name" value="HTH_ARAC"/>
    <property type="match status" value="1"/>
</dbReference>
<dbReference type="HOGENOM" id="CLU_047522_1_0_7"/>
<keyword evidence="1" id="KW-0805">Transcription regulation</keyword>
<sequence>MTLESFTSKDIKLLFSGFSISPLFYNFLIDTVPKLDLDLEKLQSNLSFELQPILNGERVSIFKAYKLWSAIEKSSDRSNIGLIIADYFTAEKAGLLGELFFNTENLRESVEMSKRFLAILINNIHETLEDLDDDTVIFYFDIVPRFLMPFSITECYAKICYNWVNEYCGTENFPIKEINFYSSKPKHMKFYTKHFPHTVINFNQKRNYAVIKKEVFLTKNRNKNLNYKYKYLLQHAEKIKKEIYSSYTCSQTIINMILINMPEGNHSIQQIAEKLNISVSTIKRKLKNENTTFKKVTETIRKKLALSMIKDKNISYEEMSYLLGYSEYSPFFRAFKKWFKHSPSDYRTKFA</sequence>
<dbReference type="InterPro" id="IPR018060">
    <property type="entry name" value="HTH_AraC"/>
</dbReference>
<evidence type="ECO:0000256" key="2">
    <source>
        <dbReference type="ARBA" id="ARBA00023125"/>
    </source>
</evidence>
<dbReference type="GO" id="GO:0000976">
    <property type="term" value="F:transcription cis-regulatory region binding"/>
    <property type="evidence" value="ECO:0007669"/>
    <property type="project" value="TreeGrafter"/>
</dbReference>
<dbReference type="RefSeq" id="WP_012663635.1">
    <property type="nucleotide sequence ID" value="NC_012115.1"/>
</dbReference>
<dbReference type="OrthoDB" id="9816010at2"/>
<dbReference type="Pfam" id="PF12625">
    <property type="entry name" value="Arabinose_bd"/>
    <property type="match status" value="1"/>
</dbReference>
<dbReference type="STRING" id="598659.NAMH_1568"/>
<reference evidence="5 6" key="1">
    <citation type="journal article" date="2009" name="PLoS Genet.">
        <title>Adaptations to submarine hydrothermal environments exemplified by the genome of Nautilia profundicola.</title>
        <authorList>
            <person name="Campbell B.J."/>
            <person name="Smith J.L."/>
            <person name="Hanson T.E."/>
            <person name="Klotz M.G."/>
            <person name="Stein L.Y."/>
            <person name="Lee C.K."/>
            <person name="Wu D."/>
            <person name="Robinson J.M."/>
            <person name="Khouri H.M."/>
            <person name="Eisen J.A."/>
            <person name="Cary S.C."/>
        </authorList>
    </citation>
    <scope>NUCLEOTIDE SEQUENCE [LARGE SCALE GENOMIC DNA]</scope>
    <source>
        <strain evidence="6">ATCC BAA-1463 / DSM 18972 / AmH</strain>
    </source>
</reference>
<dbReference type="InterPro" id="IPR032687">
    <property type="entry name" value="AraC-type_N"/>
</dbReference>
<protein>
    <submittedName>
        <fullName evidence="5">Transcriptional regulator</fullName>
    </submittedName>
</protein>
<name>B9L6G8_NAUPA</name>
<dbReference type="GO" id="GO:0005829">
    <property type="term" value="C:cytosol"/>
    <property type="evidence" value="ECO:0007669"/>
    <property type="project" value="TreeGrafter"/>
</dbReference>
<dbReference type="PANTHER" id="PTHR47894">
    <property type="entry name" value="HTH-TYPE TRANSCRIPTIONAL REGULATOR GADX"/>
    <property type="match status" value="1"/>
</dbReference>
<dbReference type="AlphaFoldDB" id="B9L6G8"/>
<dbReference type="InterPro" id="IPR009057">
    <property type="entry name" value="Homeodomain-like_sf"/>
</dbReference>
<evidence type="ECO:0000256" key="3">
    <source>
        <dbReference type="ARBA" id="ARBA00023163"/>
    </source>
</evidence>
<evidence type="ECO:0000259" key="4">
    <source>
        <dbReference type="PROSITE" id="PS01124"/>
    </source>
</evidence>
<dbReference type="SUPFAM" id="SSF46689">
    <property type="entry name" value="Homeodomain-like"/>
    <property type="match status" value="1"/>
</dbReference>
<dbReference type="Gene3D" id="1.10.10.60">
    <property type="entry name" value="Homeodomain-like"/>
    <property type="match status" value="1"/>
</dbReference>
<evidence type="ECO:0000256" key="1">
    <source>
        <dbReference type="ARBA" id="ARBA00023015"/>
    </source>
</evidence>
<feature type="domain" description="HTH araC/xylS-type" evidence="4">
    <location>
        <begin position="251"/>
        <end position="349"/>
    </location>
</feature>
<keyword evidence="3" id="KW-0804">Transcription</keyword>
<dbReference type="eggNOG" id="COG2207">
    <property type="taxonomic scope" value="Bacteria"/>
</dbReference>